<keyword evidence="2" id="KW-1185">Reference proteome</keyword>
<evidence type="ECO:0000313" key="2">
    <source>
        <dbReference type="Proteomes" id="UP001141806"/>
    </source>
</evidence>
<organism evidence="1 2">
    <name type="scientific">Protea cynaroides</name>
    <dbReference type="NCBI Taxonomy" id="273540"/>
    <lineage>
        <taxon>Eukaryota</taxon>
        <taxon>Viridiplantae</taxon>
        <taxon>Streptophyta</taxon>
        <taxon>Embryophyta</taxon>
        <taxon>Tracheophyta</taxon>
        <taxon>Spermatophyta</taxon>
        <taxon>Magnoliopsida</taxon>
        <taxon>Proteales</taxon>
        <taxon>Proteaceae</taxon>
        <taxon>Protea</taxon>
    </lineage>
</organism>
<protein>
    <submittedName>
        <fullName evidence="1">Uncharacterized protein</fullName>
    </submittedName>
</protein>
<dbReference type="Proteomes" id="UP001141806">
    <property type="component" value="Unassembled WGS sequence"/>
</dbReference>
<proteinExistence type="predicted"/>
<reference evidence="1" key="1">
    <citation type="journal article" date="2023" name="Plant J.">
        <title>The genome of the king protea, Protea cynaroides.</title>
        <authorList>
            <person name="Chang J."/>
            <person name="Duong T.A."/>
            <person name="Schoeman C."/>
            <person name="Ma X."/>
            <person name="Roodt D."/>
            <person name="Barker N."/>
            <person name="Li Z."/>
            <person name="Van de Peer Y."/>
            <person name="Mizrachi E."/>
        </authorList>
    </citation>
    <scope>NUCLEOTIDE SEQUENCE</scope>
    <source>
        <tissue evidence="1">Young leaves</tissue>
    </source>
</reference>
<accession>A0A9Q0L2Y7</accession>
<comment type="caution">
    <text evidence="1">The sequence shown here is derived from an EMBL/GenBank/DDBJ whole genome shotgun (WGS) entry which is preliminary data.</text>
</comment>
<evidence type="ECO:0000313" key="1">
    <source>
        <dbReference type="EMBL" id="KAJ4980886.1"/>
    </source>
</evidence>
<sequence>MTTDLVQSTASMAFNRSRIDHFEVLLDDHNVKVETLGDGSGRSRWWRSTSASKSKKTKKEAELVTDCTSYRRERAIKRQAFLRTYKLSSSNPASSSLSCAIKSKNLKKLMVKVKSVIVSIIDFVQISSSRTPCKGHPSNYEQ</sequence>
<dbReference type="AlphaFoldDB" id="A0A9Q0L2Y7"/>
<gene>
    <name evidence="1" type="ORF">NE237_031723</name>
</gene>
<name>A0A9Q0L2Y7_9MAGN</name>
<dbReference type="EMBL" id="JAMYWD010000001">
    <property type="protein sequence ID" value="KAJ4980886.1"/>
    <property type="molecule type" value="Genomic_DNA"/>
</dbReference>